<sequence>MTRLTVLNSMASADFSESIEIQKSWGIRDLDLRDSILGESINDLSQPTAERVRKAIDGSGLEVTCLSSTFFKEDLSKGQDHFVEQHLRKLESVLAAAQILRPRFFRLIAASLPVDGNGRRLALLEHELAWVVDLYREAVDRIAEAGLRTTIENEAPNSIFTHDDDIIGFFELLGRPETASFTWDIQNQWACGVFPSIEGFERLKNLIGYVHVKGGQAEPSGRDLVWAASLEDSDWPVRTIVQAVVDSGISPVICLNRPSHGRPKPGYDYEALTKRDIDFLRSEIIGIE</sequence>
<evidence type="ECO:0000259" key="1">
    <source>
        <dbReference type="Pfam" id="PF01261"/>
    </source>
</evidence>
<dbReference type="STRING" id="266779.Meso_3717"/>
<dbReference type="AlphaFoldDB" id="Q11BZ0"/>
<dbReference type="SUPFAM" id="SSF51658">
    <property type="entry name" value="Xylose isomerase-like"/>
    <property type="match status" value="1"/>
</dbReference>
<dbReference type="InterPro" id="IPR013022">
    <property type="entry name" value="Xyl_isomerase-like_TIM-brl"/>
</dbReference>
<dbReference type="PANTHER" id="PTHR12110">
    <property type="entry name" value="HYDROXYPYRUVATE ISOMERASE"/>
    <property type="match status" value="1"/>
</dbReference>
<dbReference type="eggNOG" id="COG1082">
    <property type="taxonomic scope" value="Bacteria"/>
</dbReference>
<dbReference type="Pfam" id="PF01261">
    <property type="entry name" value="AP_endonuc_2"/>
    <property type="match status" value="1"/>
</dbReference>
<feature type="domain" description="Xylose isomerase-like TIM barrel" evidence="1">
    <location>
        <begin position="40"/>
        <end position="282"/>
    </location>
</feature>
<dbReference type="Gene3D" id="3.20.20.150">
    <property type="entry name" value="Divalent-metal-dependent TIM barrel enzymes"/>
    <property type="match status" value="1"/>
</dbReference>
<reference evidence="2" key="1">
    <citation type="submission" date="2006-06" db="EMBL/GenBank/DDBJ databases">
        <title>Complete sequence of chromosome of Chelativorans sp. BNC1.</title>
        <authorList>
            <consortium name="US DOE Joint Genome Institute"/>
            <person name="Copeland A."/>
            <person name="Lucas S."/>
            <person name="Lapidus A."/>
            <person name="Barry K."/>
            <person name="Detter J.C."/>
            <person name="Glavina del Rio T."/>
            <person name="Hammon N."/>
            <person name="Israni S."/>
            <person name="Dalin E."/>
            <person name="Tice H."/>
            <person name="Pitluck S."/>
            <person name="Chertkov O."/>
            <person name="Brettin T."/>
            <person name="Bruce D."/>
            <person name="Han C."/>
            <person name="Tapia R."/>
            <person name="Gilna P."/>
            <person name="Schmutz J."/>
            <person name="Larimer F."/>
            <person name="Land M."/>
            <person name="Hauser L."/>
            <person name="Kyrpides N."/>
            <person name="Mikhailova N."/>
            <person name="Richardson P."/>
        </authorList>
    </citation>
    <scope>NUCLEOTIDE SEQUENCE</scope>
    <source>
        <strain evidence="2">BNC1</strain>
    </source>
</reference>
<organism evidence="2">
    <name type="scientific">Chelativorans sp. (strain BNC1)</name>
    <dbReference type="NCBI Taxonomy" id="266779"/>
    <lineage>
        <taxon>Bacteria</taxon>
        <taxon>Pseudomonadati</taxon>
        <taxon>Pseudomonadota</taxon>
        <taxon>Alphaproteobacteria</taxon>
        <taxon>Hyphomicrobiales</taxon>
        <taxon>Phyllobacteriaceae</taxon>
        <taxon>Chelativorans</taxon>
    </lineage>
</organism>
<dbReference type="GO" id="GO:0016853">
    <property type="term" value="F:isomerase activity"/>
    <property type="evidence" value="ECO:0007669"/>
    <property type="project" value="UniProtKB-KW"/>
</dbReference>
<evidence type="ECO:0000313" key="2">
    <source>
        <dbReference type="EMBL" id="ABG65085.1"/>
    </source>
</evidence>
<protein>
    <submittedName>
        <fullName evidence="2">Xylose isomerase-like TIM barrel</fullName>
    </submittedName>
</protein>
<dbReference type="PANTHER" id="PTHR12110:SF41">
    <property type="entry name" value="INOSOSE DEHYDRATASE"/>
    <property type="match status" value="1"/>
</dbReference>
<gene>
    <name evidence="2" type="ordered locus">Meso_3717</name>
</gene>
<dbReference type="HOGENOM" id="CLU_976060_0_0_5"/>
<dbReference type="KEGG" id="mes:Meso_3717"/>
<dbReference type="EMBL" id="CP000390">
    <property type="protein sequence ID" value="ABG65085.1"/>
    <property type="molecule type" value="Genomic_DNA"/>
</dbReference>
<proteinExistence type="predicted"/>
<dbReference type="InterPro" id="IPR036237">
    <property type="entry name" value="Xyl_isomerase-like_sf"/>
</dbReference>
<keyword evidence="2" id="KW-0413">Isomerase</keyword>
<dbReference type="OrthoDB" id="2596839at2"/>
<dbReference type="InterPro" id="IPR050312">
    <property type="entry name" value="IolE/XylAMocC-like"/>
</dbReference>
<name>Q11BZ0_CHESB</name>
<accession>Q11BZ0</accession>